<dbReference type="EMBL" id="ANAH02000004">
    <property type="protein sequence ID" value="EPX64302.1"/>
    <property type="molecule type" value="Genomic_DNA"/>
</dbReference>
<dbReference type="AlphaFoldDB" id="S9PP98"/>
<organism evidence="1 2">
    <name type="scientific">Cystobacter fuscus (strain ATCC 25194 / DSM 2262 / NBRC 100088 / M29)</name>
    <dbReference type="NCBI Taxonomy" id="1242864"/>
    <lineage>
        <taxon>Bacteria</taxon>
        <taxon>Pseudomonadati</taxon>
        <taxon>Myxococcota</taxon>
        <taxon>Myxococcia</taxon>
        <taxon>Myxococcales</taxon>
        <taxon>Cystobacterineae</taxon>
        <taxon>Archangiaceae</taxon>
        <taxon>Cystobacter</taxon>
    </lineage>
</organism>
<evidence type="ECO:0000313" key="1">
    <source>
        <dbReference type="EMBL" id="EPX64302.1"/>
    </source>
</evidence>
<comment type="caution">
    <text evidence="1">The sequence shown here is derived from an EMBL/GenBank/DDBJ whole genome shotgun (WGS) entry which is preliminary data.</text>
</comment>
<name>S9PP98_CYSF2</name>
<evidence type="ECO:0000313" key="2">
    <source>
        <dbReference type="Proteomes" id="UP000011682"/>
    </source>
</evidence>
<accession>S9PP98</accession>
<dbReference type="Proteomes" id="UP000011682">
    <property type="component" value="Unassembled WGS sequence"/>
</dbReference>
<proteinExistence type="predicted"/>
<gene>
    <name evidence="1" type="ORF">D187_005436</name>
</gene>
<reference evidence="1" key="1">
    <citation type="submission" date="2013-05" db="EMBL/GenBank/DDBJ databases">
        <title>Genome assembly of Cystobacter fuscus DSM 2262.</title>
        <authorList>
            <person name="Sharma G."/>
            <person name="Khatri I."/>
            <person name="Kaur C."/>
            <person name="Mayilraj S."/>
            <person name="Subramanian S."/>
        </authorList>
    </citation>
    <scope>NUCLEOTIDE SEQUENCE [LARGE SCALE GENOMIC DNA]</scope>
    <source>
        <strain evidence="1">DSM 2262</strain>
    </source>
</reference>
<protein>
    <submittedName>
        <fullName evidence="1">Uncharacterized protein</fullName>
    </submittedName>
</protein>
<keyword evidence="2" id="KW-1185">Reference proteome</keyword>
<sequence length="64" mass="7092">MQMVQLHRVVPALGLKSASKRTAPHWQLPRYVRTPVEGEEAVVMVGLLERGRGAFGLAPVTRRS</sequence>